<keyword evidence="1" id="KW-0072">Autophagy</keyword>
<dbReference type="InterPro" id="IPR040182">
    <property type="entry name" value="ATG13"/>
</dbReference>
<dbReference type="Gene3D" id="3.30.900.10">
    <property type="entry name" value="HORMA domain"/>
    <property type="match status" value="1"/>
</dbReference>
<feature type="region of interest" description="Disordered" evidence="2">
    <location>
        <begin position="254"/>
        <end position="379"/>
    </location>
</feature>
<dbReference type="GO" id="GO:0005829">
    <property type="term" value="C:cytosol"/>
    <property type="evidence" value="ECO:0007669"/>
    <property type="project" value="TreeGrafter"/>
</dbReference>
<evidence type="ECO:0000256" key="2">
    <source>
        <dbReference type="SAM" id="MobiDB-lite"/>
    </source>
</evidence>
<reference evidence="4" key="1">
    <citation type="submission" date="2022-04" db="EMBL/GenBank/DDBJ databases">
        <title>Carnegiea gigantea Genome sequencing and assembly v2.</title>
        <authorList>
            <person name="Copetti D."/>
            <person name="Sanderson M.J."/>
            <person name="Burquez A."/>
            <person name="Wojciechowski M.F."/>
        </authorList>
    </citation>
    <scope>NUCLEOTIDE SEQUENCE</scope>
    <source>
        <strain evidence="4">SGP5-SGP5p</strain>
        <tissue evidence="4">Aerial part</tissue>
    </source>
</reference>
<dbReference type="AlphaFoldDB" id="A0A9Q1KP95"/>
<dbReference type="PANTHER" id="PTHR13430:SF4">
    <property type="entry name" value="AUTOPHAGY-RELATED PROTEIN 13"/>
    <property type="match status" value="1"/>
</dbReference>
<dbReference type="GO" id="GO:0000407">
    <property type="term" value="C:phagophore assembly site"/>
    <property type="evidence" value="ECO:0007669"/>
    <property type="project" value="TreeGrafter"/>
</dbReference>
<dbReference type="Proteomes" id="UP001153076">
    <property type="component" value="Unassembled WGS sequence"/>
</dbReference>
<feature type="compositionally biased region" description="Polar residues" evidence="2">
    <location>
        <begin position="398"/>
        <end position="409"/>
    </location>
</feature>
<feature type="region of interest" description="Disordered" evidence="2">
    <location>
        <begin position="395"/>
        <end position="432"/>
    </location>
</feature>
<evidence type="ECO:0000259" key="3">
    <source>
        <dbReference type="Pfam" id="PF10033"/>
    </source>
</evidence>
<sequence length="735" mass="81638">MDVQLNSSSDYVRFERIISQFLLKALHLILESRIPSFKPREHSGELLSDSRVKNSDKWFNLVLGDRPATLEKLQFWHRNLMDPMVIDIIVVHRELKSSSGNDREVLEGAAVETVIERWIVQYESHRSMPMQHGDNSLLYKKMYQKSIVLFRCLCSMMRLLPAYRIFKQLSSSNQLCDIDIIYKVSSFGHPFSREEEKLMKQYSFNSIEAVNGRLCVSVSYRSNLSDFDLEDSASFPPVIIPDYVGSPATDPMRAFPSMDKVSRATSFSSRGGRPSSSMPSERPHSWSGGIHGAAAFMENHPFGGSPPVHRGSFMPQDDPAFQTSSQGQRVHNYGNPRGHYKTSSYDESLSPPFSPSSSPSAPTYFLSHSPSQSRFRPESAPVAIPRAVLNRSPRYLSPNLSDPSRQSLPPLSLKSMGPEPSSHGSSCPSGNRLSRKLEALRPGESYGEAHQSFGSKVSKDGKDESGRFSGLLSSGSSPHRAFSRTSSRLSFQDELDVDDFSLPFDVDDVDTSDSQARILMAKFQWIPSGFRVCLMELQGFVTIHTVIFSSTSSPDALPNFLVKIMSYRGGPVLRTLAFWASCLDYAFAAAFGVSATYSFRSRASVSSLATEICDDTWGFLIQSLDARKGGEFDSAFSLGRKSQDAAVGALVRMLRTAPPLRQDSSIYSTHSQSIQQEGDFGTSTGFFMPRKAADALEELKSYREMKDLLLSKSGNRVVSREDAQAPPLDIKGTKI</sequence>
<dbReference type="InterPro" id="IPR018731">
    <property type="entry name" value="Atg13_N"/>
</dbReference>
<evidence type="ECO:0000313" key="4">
    <source>
        <dbReference type="EMBL" id="KAJ8446361.1"/>
    </source>
</evidence>
<evidence type="ECO:0000313" key="5">
    <source>
        <dbReference type="Proteomes" id="UP001153076"/>
    </source>
</evidence>
<feature type="domain" description="Autophagy-related protein 13 N-terminal" evidence="3">
    <location>
        <begin position="18"/>
        <end position="224"/>
    </location>
</feature>
<dbReference type="GO" id="GO:0034727">
    <property type="term" value="P:piecemeal microautophagy of the nucleus"/>
    <property type="evidence" value="ECO:0007669"/>
    <property type="project" value="TreeGrafter"/>
</dbReference>
<dbReference type="GO" id="GO:1990316">
    <property type="term" value="C:Atg1/ULK1 kinase complex"/>
    <property type="evidence" value="ECO:0007669"/>
    <property type="project" value="InterPro"/>
</dbReference>
<gene>
    <name evidence="4" type="ORF">Cgig2_019254</name>
</gene>
<proteinExistence type="predicted"/>
<comment type="caution">
    <text evidence="4">The sequence shown here is derived from an EMBL/GenBank/DDBJ whole genome shotgun (WGS) entry which is preliminary data.</text>
</comment>
<feature type="compositionally biased region" description="Low complexity" evidence="2">
    <location>
        <begin position="266"/>
        <end position="280"/>
    </location>
</feature>
<keyword evidence="5" id="KW-1185">Reference proteome</keyword>
<dbReference type="PANTHER" id="PTHR13430">
    <property type="match status" value="1"/>
</dbReference>
<feature type="compositionally biased region" description="Low complexity" evidence="2">
    <location>
        <begin position="348"/>
        <end position="362"/>
    </location>
</feature>
<dbReference type="InterPro" id="IPR036570">
    <property type="entry name" value="HORMA_dom_sf"/>
</dbReference>
<feature type="region of interest" description="Disordered" evidence="2">
    <location>
        <begin position="444"/>
        <end position="482"/>
    </location>
</feature>
<dbReference type="OrthoDB" id="70161at2759"/>
<dbReference type="GO" id="GO:0034497">
    <property type="term" value="P:protein localization to phagophore assembly site"/>
    <property type="evidence" value="ECO:0007669"/>
    <property type="project" value="TreeGrafter"/>
</dbReference>
<feature type="compositionally biased region" description="Basic and acidic residues" evidence="2">
    <location>
        <begin position="457"/>
        <end position="466"/>
    </location>
</feature>
<protein>
    <recommendedName>
        <fullName evidence="3">Autophagy-related protein 13 N-terminal domain-containing protein</fullName>
    </recommendedName>
</protein>
<dbReference type="GO" id="GO:0000423">
    <property type="term" value="P:mitophagy"/>
    <property type="evidence" value="ECO:0007669"/>
    <property type="project" value="TreeGrafter"/>
</dbReference>
<dbReference type="Pfam" id="PF10033">
    <property type="entry name" value="ATG13"/>
    <property type="match status" value="1"/>
</dbReference>
<feature type="compositionally biased region" description="Polar residues" evidence="2">
    <location>
        <begin position="422"/>
        <end position="432"/>
    </location>
</feature>
<name>A0A9Q1KP95_9CARY</name>
<accession>A0A9Q1KP95</accession>
<dbReference type="EMBL" id="JAKOGI010000056">
    <property type="protein sequence ID" value="KAJ8446361.1"/>
    <property type="molecule type" value="Genomic_DNA"/>
</dbReference>
<evidence type="ECO:0000256" key="1">
    <source>
        <dbReference type="ARBA" id="ARBA00023006"/>
    </source>
</evidence>
<organism evidence="4 5">
    <name type="scientific">Carnegiea gigantea</name>
    <dbReference type="NCBI Taxonomy" id="171969"/>
    <lineage>
        <taxon>Eukaryota</taxon>
        <taxon>Viridiplantae</taxon>
        <taxon>Streptophyta</taxon>
        <taxon>Embryophyta</taxon>
        <taxon>Tracheophyta</taxon>
        <taxon>Spermatophyta</taxon>
        <taxon>Magnoliopsida</taxon>
        <taxon>eudicotyledons</taxon>
        <taxon>Gunneridae</taxon>
        <taxon>Pentapetalae</taxon>
        <taxon>Caryophyllales</taxon>
        <taxon>Cactineae</taxon>
        <taxon>Cactaceae</taxon>
        <taxon>Cactoideae</taxon>
        <taxon>Echinocereeae</taxon>
        <taxon>Carnegiea</taxon>
    </lineage>
</organism>